<accession>A0ABZ1C7T5</accession>
<name>A0ABZ1C7T5_9BACT</name>
<protein>
    <submittedName>
        <fullName evidence="2">Uncharacterized protein</fullName>
    </submittedName>
</protein>
<evidence type="ECO:0000313" key="2">
    <source>
        <dbReference type="EMBL" id="WRQ87526.1"/>
    </source>
</evidence>
<keyword evidence="3" id="KW-1185">Reference proteome</keyword>
<sequence length="50" mass="5602">MSPTSNGQIAVNQRVVPQPQVGRRRESSTLAIKIRANPLRRAEREIAYVS</sequence>
<reference evidence="2 3" key="1">
    <citation type="submission" date="2021-08" db="EMBL/GenBank/DDBJ databases">
        <authorList>
            <person name="Zhang D."/>
            <person name="Zhang A."/>
            <person name="Wang L."/>
        </authorList>
    </citation>
    <scope>NUCLEOTIDE SEQUENCE [LARGE SCALE GENOMIC DNA]</scope>
    <source>
        <strain evidence="2 3">WL0086</strain>
    </source>
</reference>
<feature type="compositionally biased region" description="Polar residues" evidence="1">
    <location>
        <begin position="1"/>
        <end position="10"/>
    </location>
</feature>
<dbReference type="Proteomes" id="UP000738431">
    <property type="component" value="Chromosome"/>
</dbReference>
<feature type="compositionally biased region" description="Low complexity" evidence="1">
    <location>
        <begin position="11"/>
        <end position="21"/>
    </location>
</feature>
<evidence type="ECO:0000256" key="1">
    <source>
        <dbReference type="SAM" id="MobiDB-lite"/>
    </source>
</evidence>
<gene>
    <name evidence="2" type="ORF">K1X11_022145</name>
</gene>
<proteinExistence type="predicted"/>
<organism evidence="2 3">
    <name type="scientific">Actomonas aquatica</name>
    <dbReference type="NCBI Taxonomy" id="2866162"/>
    <lineage>
        <taxon>Bacteria</taxon>
        <taxon>Pseudomonadati</taxon>
        <taxon>Verrucomicrobiota</taxon>
        <taxon>Opitutia</taxon>
        <taxon>Opitutales</taxon>
        <taxon>Opitutaceae</taxon>
        <taxon>Actomonas</taxon>
    </lineage>
</organism>
<dbReference type="EMBL" id="CP139781">
    <property type="protein sequence ID" value="WRQ87526.1"/>
    <property type="molecule type" value="Genomic_DNA"/>
</dbReference>
<feature type="region of interest" description="Disordered" evidence="1">
    <location>
        <begin position="1"/>
        <end position="29"/>
    </location>
</feature>
<evidence type="ECO:0000313" key="3">
    <source>
        <dbReference type="Proteomes" id="UP000738431"/>
    </source>
</evidence>
<dbReference type="RefSeq" id="WP_221030312.1">
    <property type="nucleotide sequence ID" value="NZ_CP139781.1"/>
</dbReference>
<reference evidence="2 3" key="2">
    <citation type="submission" date="2023-12" db="EMBL/GenBank/DDBJ databases">
        <title>Description of an unclassified Opitutus bacterium of Verrucomicrobiota.</title>
        <authorList>
            <person name="Zhang D.-F."/>
        </authorList>
    </citation>
    <scope>NUCLEOTIDE SEQUENCE [LARGE SCALE GENOMIC DNA]</scope>
    <source>
        <strain evidence="2 3">WL0086</strain>
    </source>
</reference>